<dbReference type="AlphaFoldDB" id="A0AAD9G5E6"/>
<dbReference type="EMBL" id="JAHBMH010000077">
    <property type="protein sequence ID" value="KAK1932161.1"/>
    <property type="molecule type" value="Genomic_DNA"/>
</dbReference>
<reference evidence="1" key="2">
    <citation type="submission" date="2021-05" db="EMBL/GenBank/DDBJ databases">
        <authorList>
            <person name="Pain A."/>
        </authorList>
    </citation>
    <scope>NUCLEOTIDE SEQUENCE</scope>
    <source>
        <strain evidence="1">1802A</strain>
    </source>
</reference>
<reference evidence="1" key="1">
    <citation type="journal article" date="2014" name="Nucleic Acids Res.">
        <title>The evolutionary dynamics of variant antigen genes in Babesia reveal a history of genomic innovation underlying host-parasite interaction.</title>
        <authorList>
            <person name="Jackson A.P."/>
            <person name="Otto T.D."/>
            <person name="Darby A."/>
            <person name="Ramaprasad A."/>
            <person name="Xia D."/>
            <person name="Echaide I.E."/>
            <person name="Farber M."/>
            <person name="Gahlot S."/>
            <person name="Gamble J."/>
            <person name="Gupta D."/>
            <person name="Gupta Y."/>
            <person name="Jackson L."/>
            <person name="Malandrin L."/>
            <person name="Malas T.B."/>
            <person name="Moussa E."/>
            <person name="Nair M."/>
            <person name="Reid A.J."/>
            <person name="Sanders M."/>
            <person name="Sharma J."/>
            <person name="Tracey A."/>
            <person name="Quail M.A."/>
            <person name="Weir W."/>
            <person name="Wastling J.M."/>
            <person name="Hall N."/>
            <person name="Willadsen P."/>
            <person name="Lingelbach K."/>
            <person name="Shiels B."/>
            <person name="Tait A."/>
            <person name="Berriman M."/>
            <person name="Allred D.R."/>
            <person name="Pain A."/>
        </authorList>
    </citation>
    <scope>NUCLEOTIDE SEQUENCE</scope>
    <source>
        <strain evidence="1">1802A</strain>
    </source>
</reference>
<dbReference type="Proteomes" id="UP001195914">
    <property type="component" value="Unassembled WGS sequence"/>
</dbReference>
<evidence type="ECO:0000313" key="2">
    <source>
        <dbReference type="Proteomes" id="UP001195914"/>
    </source>
</evidence>
<organism evidence="1 2">
    <name type="scientific">Babesia divergens</name>
    <dbReference type="NCBI Taxonomy" id="32595"/>
    <lineage>
        <taxon>Eukaryota</taxon>
        <taxon>Sar</taxon>
        <taxon>Alveolata</taxon>
        <taxon>Apicomplexa</taxon>
        <taxon>Aconoidasida</taxon>
        <taxon>Piroplasmida</taxon>
        <taxon>Babesiidae</taxon>
        <taxon>Babesia</taxon>
    </lineage>
</organism>
<gene>
    <name evidence="1" type="ORF">X943_001051</name>
</gene>
<feature type="non-terminal residue" evidence="1">
    <location>
        <position position="801"/>
    </location>
</feature>
<keyword evidence="2" id="KW-1185">Reference proteome</keyword>
<sequence>MIRRLVKFFCDLETSKNFKSCCDLLCVAKTCYFLKTFYDKRDSDSKAFHEALETLKLSSPCGQDLWRVLDDFLQCCFRIFRSGHKNIIEEKVRALQKACSKCKKATQSGKSCSCCSSSSPSSCQACKDLLQDSELKTLFLHGYVSSYDSKDASWPDCKSKSGSCCQPSCLKCPSSGSCPSNGCCEKCPKRLCAKIFLGMLPCLYFGLKILYDRCKDPVTWPDWHDISILSDKPSSGLAKFLQAWGYDVRPLISKKGSEFFSLLENLFTPDSKGSLDKIYNIVSKEYFPRSPSSGSKDPSTVRQMLLWFYGLPFTSGFHDLVLHCKSLCLPFGNSFNADAFCYYIHTCSFILPVAIISFIEDSSSAQTAFSSSSEWKSFYYPSDPSALADMLFKYIRKIYIPLSFLRFQCSRNPDQAGWQYCWYGKDCKVEPLSSGSVSSSSSGSCSSCKYSGAYLCTGQPSGTDDAHDHCVNGHPCVGFDSSGSSGSCSSHSSANCKPCPHPLQRFLVDGSSESKSNSNSNSQAYPFGLSGIVPMGFSKENLSSTARDGWSLYHVLKVFCKDGFYPLTRLLQFSLCVSRYPPETLGELFAFFFRFSESDVFKNFGDYVDGEPGRYPGKALQDAVRALYGSEDSHKNSSHPSDLRSLIACDGPKGSSGSPPTCGKYLHPLTYNAYNNKNFIEDFLDTYLSWVCHLTKDFEKKLKDFHHEASKKFKSCCSTGSCQKIVHCPCALPFLYSFGFGFWGPKTLNTNNKKCSDFIDQLGKVLGLDSHGSVAPIKNLLRIIDEFIWHIRLPFIYAFLY</sequence>
<proteinExistence type="predicted"/>
<protein>
    <submittedName>
        <fullName evidence="1">Variant erythrocyte surface antigen-1 family protein</fullName>
    </submittedName>
</protein>
<name>A0AAD9G5E6_BABDI</name>
<evidence type="ECO:0000313" key="1">
    <source>
        <dbReference type="EMBL" id="KAK1932161.1"/>
    </source>
</evidence>
<accession>A0AAD9G5E6</accession>
<comment type="caution">
    <text evidence="1">The sequence shown here is derived from an EMBL/GenBank/DDBJ whole genome shotgun (WGS) entry which is preliminary data.</text>
</comment>